<dbReference type="OrthoDB" id="3744527at2"/>
<proteinExistence type="predicted"/>
<evidence type="ECO:0000313" key="1">
    <source>
        <dbReference type="EMBL" id="SEP24360.1"/>
    </source>
</evidence>
<reference evidence="2" key="1">
    <citation type="submission" date="2016-10" db="EMBL/GenBank/DDBJ databases">
        <authorList>
            <person name="Varghese N."/>
            <person name="Submissions S."/>
        </authorList>
    </citation>
    <scope>NUCLEOTIDE SEQUENCE [LARGE SCALE GENOMIC DNA]</scope>
    <source>
        <strain evidence="2">DSM 45413</strain>
    </source>
</reference>
<dbReference type="AlphaFoldDB" id="A0A1H8W9P2"/>
<dbReference type="SUPFAM" id="SSF55729">
    <property type="entry name" value="Acyl-CoA N-acyltransferases (Nat)"/>
    <property type="match status" value="1"/>
</dbReference>
<dbReference type="Proteomes" id="UP000198960">
    <property type="component" value="Unassembled WGS sequence"/>
</dbReference>
<sequence>MLTAAAHDEAPHLLALPARRPAPARRPRLVAVEPVAAPEAVWWARIADGGPSSAEHSLVAVNSDRFADGTPVDMTAIESRGRRPVGWLVDVRYRATDGAVVRIESSEDLTGLCPPLWFAELHHATSNIPASSLLAFTGGPFHPGSVVTPREVAAAGLRMADRVGQVRWFNRSGIVDAVTVAPAIRRRGVASLLVSTAEALRVLRGWAPLRSDGRLTDAGAAWLAAAPPCWRSRLADRAEVLPDEETDDAPTGVARLLK</sequence>
<keyword evidence="2" id="KW-1185">Reference proteome</keyword>
<protein>
    <submittedName>
        <fullName evidence="1">Uncharacterized protein</fullName>
    </submittedName>
</protein>
<organism evidence="1 2">
    <name type="scientific">Trujillonella endophytica</name>
    <dbReference type="NCBI Taxonomy" id="673521"/>
    <lineage>
        <taxon>Bacteria</taxon>
        <taxon>Bacillati</taxon>
        <taxon>Actinomycetota</taxon>
        <taxon>Actinomycetes</taxon>
        <taxon>Geodermatophilales</taxon>
        <taxon>Geodermatophilaceae</taxon>
        <taxon>Trujillonella</taxon>
    </lineage>
</organism>
<evidence type="ECO:0000313" key="2">
    <source>
        <dbReference type="Proteomes" id="UP000198960"/>
    </source>
</evidence>
<dbReference type="EMBL" id="FOEE01000018">
    <property type="protein sequence ID" value="SEP24360.1"/>
    <property type="molecule type" value="Genomic_DNA"/>
</dbReference>
<name>A0A1H8W9P2_9ACTN</name>
<dbReference type="RefSeq" id="WP_091948409.1">
    <property type="nucleotide sequence ID" value="NZ_FOEE01000018.1"/>
</dbReference>
<gene>
    <name evidence="1" type="ORF">SAMN05660991_04211</name>
</gene>
<accession>A0A1H8W9P2</accession>
<dbReference type="InterPro" id="IPR016181">
    <property type="entry name" value="Acyl_CoA_acyltransferase"/>
</dbReference>